<proteinExistence type="predicted"/>
<name>A0A067TIZ8_GALM3</name>
<feature type="compositionally biased region" description="Low complexity" evidence="1">
    <location>
        <begin position="410"/>
        <end position="421"/>
    </location>
</feature>
<dbReference type="HOGENOM" id="CLU_021108_4_1_1"/>
<evidence type="ECO:0000313" key="2">
    <source>
        <dbReference type="EMBL" id="KDR79879.1"/>
    </source>
</evidence>
<accession>A0A067TIZ8</accession>
<evidence type="ECO:0000256" key="1">
    <source>
        <dbReference type="SAM" id="MobiDB-lite"/>
    </source>
</evidence>
<dbReference type="AlphaFoldDB" id="A0A067TIZ8"/>
<evidence type="ECO:0000313" key="3">
    <source>
        <dbReference type="Proteomes" id="UP000027222"/>
    </source>
</evidence>
<feature type="region of interest" description="Disordered" evidence="1">
    <location>
        <begin position="397"/>
        <end position="421"/>
    </location>
</feature>
<feature type="region of interest" description="Disordered" evidence="1">
    <location>
        <begin position="64"/>
        <end position="89"/>
    </location>
</feature>
<dbReference type="STRING" id="685588.A0A067TIZ8"/>
<dbReference type="Proteomes" id="UP000027222">
    <property type="component" value="Unassembled WGS sequence"/>
</dbReference>
<sequence length="511" mass="56823">MTHMSRANPSALDIANQGLPLAPRPQRDRRVTQAAMFASSSNFAINDGNFTTQNVSQTNTFILNQGPAPGTNHQNEMPMREDERRRRPSTSLFRSLINGFRNGEGRLPQPQAIPETSILRPVQMSNVLYEQHLLEKGRGHPLWTPQPNTRLPIPYRSKGVCIGDVGILTPEGAFDFLFNICLSARDPMHPEDLPEGFAPVDPPLSRTDIREFRAFTEGSYLASSAVTRVQSNHLETRALAFDSSASEGAILTMPDGAHLEELNNISKFRDYILIHAENWYKFLNGPRGREAKNGDLRVVVGCDKSTYWGMAMFPNISHQSSFHLEFKAQHDANGRLAPGNCYNWEHSGSAEVKVGPGTGENDELGTPESHPLRNQCLFVRTLNVELDHSVWEKLNPKSSVVSPSDDIHLTDSPSPGSSRTSTTLVSSAKKVFRGVRRVLHPTDALLQVDPDQHANKPNVIITHSLSSPHTVHPSKLINDFLLKEVPHAKMAITNDRDWCCLSPLVKICCYQ</sequence>
<organism evidence="2 3">
    <name type="scientific">Galerina marginata (strain CBS 339.88)</name>
    <dbReference type="NCBI Taxonomy" id="685588"/>
    <lineage>
        <taxon>Eukaryota</taxon>
        <taxon>Fungi</taxon>
        <taxon>Dikarya</taxon>
        <taxon>Basidiomycota</taxon>
        <taxon>Agaricomycotina</taxon>
        <taxon>Agaricomycetes</taxon>
        <taxon>Agaricomycetidae</taxon>
        <taxon>Agaricales</taxon>
        <taxon>Agaricineae</taxon>
        <taxon>Strophariaceae</taxon>
        <taxon>Galerina</taxon>
    </lineage>
</organism>
<reference evidence="3" key="1">
    <citation type="journal article" date="2014" name="Proc. Natl. Acad. Sci. U.S.A.">
        <title>Extensive sampling of basidiomycete genomes demonstrates inadequacy of the white-rot/brown-rot paradigm for wood decay fungi.</title>
        <authorList>
            <person name="Riley R."/>
            <person name="Salamov A.A."/>
            <person name="Brown D.W."/>
            <person name="Nagy L.G."/>
            <person name="Floudas D."/>
            <person name="Held B.W."/>
            <person name="Levasseur A."/>
            <person name="Lombard V."/>
            <person name="Morin E."/>
            <person name="Otillar R."/>
            <person name="Lindquist E.A."/>
            <person name="Sun H."/>
            <person name="LaButti K.M."/>
            <person name="Schmutz J."/>
            <person name="Jabbour D."/>
            <person name="Luo H."/>
            <person name="Baker S.E."/>
            <person name="Pisabarro A.G."/>
            <person name="Walton J.D."/>
            <person name="Blanchette R.A."/>
            <person name="Henrissat B."/>
            <person name="Martin F."/>
            <person name="Cullen D."/>
            <person name="Hibbett D.S."/>
            <person name="Grigoriev I.V."/>
        </authorList>
    </citation>
    <scope>NUCLEOTIDE SEQUENCE [LARGE SCALE GENOMIC DNA]</scope>
    <source>
        <strain evidence="3">CBS 339.88</strain>
    </source>
</reference>
<dbReference type="OrthoDB" id="3222453at2759"/>
<protein>
    <submittedName>
        <fullName evidence="2">Uncharacterized protein</fullName>
    </submittedName>
</protein>
<feature type="region of interest" description="Disordered" evidence="1">
    <location>
        <begin position="1"/>
        <end position="28"/>
    </location>
</feature>
<dbReference type="EMBL" id="KL142372">
    <property type="protein sequence ID" value="KDR79879.1"/>
    <property type="molecule type" value="Genomic_DNA"/>
</dbReference>
<gene>
    <name evidence="2" type="ORF">GALMADRAFT_1167012</name>
</gene>
<keyword evidence="3" id="KW-1185">Reference proteome</keyword>